<evidence type="ECO:0000313" key="3">
    <source>
        <dbReference type="Proteomes" id="UP000238479"/>
    </source>
</evidence>
<reference evidence="2 3" key="1">
    <citation type="journal article" date="2018" name="Nat. Genet.">
        <title>The Rosa genome provides new insights in the design of modern roses.</title>
        <authorList>
            <person name="Bendahmane M."/>
        </authorList>
    </citation>
    <scope>NUCLEOTIDE SEQUENCE [LARGE SCALE GENOMIC DNA]</scope>
    <source>
        <strain evidence="3">cv. Old Blush</strain>
    </source>
</reference>
<accession>A0A2P6SN97</accession>
<dbReference type="OrthoDB" id="826428at2759"/>
<dbReference type="Gramene" id="PRQ60184">
    <property type="protein sequence ID" value="PRQ60184"/>
    <property type="gene ID" value="RchiOBHm_Chr1g0378421"/>
</dbReference>
<feature type="compositionally biased region" description="Basic and acidic residues" evidence="1">
    <location>
        <begin position="351"/>
        <end position="361"/>
    </location>
</feature>
<gene>
    <name evidence="2" type="ORF">RchiOBHm_Chr1g0378421</name>
</gene>
<dbReference type="EMBL" id="PDCK01000039">
    <property type="protein sequence ID" value="PRQ60184.1"/>
    <property type="molecule type" value="Genomic_DNA"/>
</dbReference>
<dbReference type="Proteomes" id="UP000238479">
    <property type="component" value="Chromosome 1"/>
</dbReference>
<sequence length="701" mass="77713">MTVFSGEMSSESDDRSVLAPSETNAQGLSKRSRIRYTRSFLVSLANLSTEKGLPRGIEPSVLCELDFRLDWPLQASSESDCERCHENLHKGLLSSENVGLLGPGSLLGVHGDIADASPPKVEESTLPLLHKSKEPYRPPRLFKADWNDYKDEVWVSPEHPSKSEGQKQNWRRDFPEVMREEQKEAFQDKQKKNSNEHDENVKFIMPLEMPESDEIIDSLGPQHSDCIANHTNSPAICGSEFAHQFPAIEEKPAYGISCTEGSESIAHGISNEHSNKVPDEHLKSTTDETSEQLYGCKIPAVILGVLACIGLEHILKPETKEISCSLLWDGCDAEDGNQDSANHHGSHHHLLLPEKGTEQKDTTASSKLNIASDELRPSDSITDNNKLIFLSQGNAGQCEKDLSQEPSYGTSSTKGLQLTDSSSCIRQSSVGRATRKSVSKTCRFFFPVANKNHLASAISKYKPSVINSEDIRFSSSTDQSKGRENQSVSDDLKLNPVCCSDEKDTLPLELCLPDEDSLITVDDFRIVSYKDMLERNEIKADRVMPNAPVDSSRKPMDTKIGIKDEKSTHVYKSEVPVYQGKSSYRASPALINSQVKAVNPKFKPQNTSNRAFSTNVLPTTFHQSQAKPHQQLQQTLFTETVPTPYMPDLYHAQAFPWNYQMSSYGCVPVPTPGFQPYGGTNLLGTQSNALNAGTGYYLGWQ</sequence>
<feature type="region of interest" description="Disordered" evidence="1">
    <location>
        <begin position="338"/>
        <end position="377"/>
    </location>
</feature>
<protein>
    <submittedName>
        <fullName evidence="2">Uncharacterized protein</fullName>
    </submittedName>
</protein>
<dbReference type="PANTHER" id="PTHR34802">
    <property type="entry name" value="CHORISMATE SYNTHASE"/>
    <property type="match status" value="1"/>
</dbReference>
<dbReference type="AlphaFoldDB" id="A0A2P6SN97"/>
<feature type="region of interest" description="Disordered" evidence="1">
    <location>
        <begin position="1"/>
        <end position="29"/>
    </location>
</feature>
<organism evidence="2 3">
    <name type="scientific">Rosa chinensis</name>
    <name type="common">China rose</name>
    <dbReference type="NCBI Taxonomy" id="74649"/>
    <lineage>
        <taxon>Eukaryota</taxon>
        <taxon>Viridiplantae</taxon>
        <taxon>Streptophyta</taxon>
        <taxon>Embryophyta</taxon>
        <taxon>Tracheophyta</taxon>
        <taxon>Spermatophyta</taxon>
        <taxon>Magnoliopsida</taxon>
        <taxon>eudicotyledons</taxon>
        <taxon>Gunneridae</taxon>
        <taxon>Pentapetalae</taxon>
        <taxon>rosids</taxon>
        <taxon>fabids</taxon>
        <taxon>Rosales</taxon>
        <taxon>Rosaceae</taxon>
        <taxon>Rosoideae</taxon>
        <taxon>Rosoideae incertae sedis</taxon>
        <taxon>Rosa</taxon>
    </lineage>
</organism>
<evidence type="ECO:0000313" key="2">
    <source>
        <dbReference type="EMBL" id="PRQ60184.1"/>
    </source>
</evidence>
<comment type="caution">
    <text evidence="2">The sequence shown here is derived from an EMBL/GenBank/DDBJ whole genome shotgun (WGS) entry which is preliminary data.</text>
</comment>
<name>A0A2P6SN97_ROSCH</name>
<dbReference type="PANTHER" id="PTHR34802:SF1">
    <property type="entry name" value="CHORISMATE SYNTHASE"/>
    <property type="match status" value="1"/>
</dbReference>
<dbReference type="OMA" id="ITEGHET"/>
<feature type="region of interest" description="Disordered" evidence="1">
    <location>
        <begin position="179"/>
        <end position="200"/>
    </location>
</feature>
<proteinExistence type="predicted"/>
<keyword evidence="3" id="KW-1185">Reference proteome</keyword>
<evidence type="ECO:0000256" key="1">
    <source>
        <dbReference type="SAM" id="MobiDB-lite"/>
    </source>
</evidence>